<feature type="region of interest" description="Disordered" evidence="4">
    <location>
        <begin position="88"/>
        <end position="113"/>
    </location>
</feature>
<feature type="region of interest" description="Disordered" evidence="4">
    <location>
        <begin position="221"/>
        <end position="260"/>
    </location>
</feature>
<name>A0A7S3QZ63_DUNTE</name>
<dbReference type="AlphaFoldDB" id="A0A7S3QZ63"/>
<dbReference type="PANTHER" id="PTHR16193">
    <property type="entry name" value="TETRATRICOPEPTIDE REPEAT PROTEIN 27"/>
    <property type="match status" value="1"/>
</dbReference>
<proteinExistence type="predicted"/>
<dbReference type="SUPFAM" id="SSF48452">
    <property type="entry name" value="TPR-like"/>
    <property type="match status" value="2"/>
</dbReference>
<dbReference type="InterPro" id="IPR011990">
    <property type="entry name" value="TPR-like_helical_dom_sf"/>
</dbReference>
<dbReference type="Pfam" id="PF13432">
    <property type="entry name" value="TPR_16"/>
    <property type="match status" value="1"/>
</dbReference>
<feature type="repeat" description="TPR" evidence="3">
    <location>
        <begin position="400"/>
        <end position="433"/>
    </location>
</feature>
<dbReference type="EMBL" id="HBIP01021345">
    <property type="protein sequence ID" value="CAE0497663.1"/>
    <property type="molecule type" value="Transcribed_RNA"/>
</dbReference>
<evidence type="ECO:0000313" key="5">
    <source>
        <dbReference type="EMBL" id="CAE0497663.1"/>
    </source>
</evidence>
<feature type="region of interest" description="Disordered" evidence="4">
    <location>
        <begin position="518"/>
        <end position="556"/>
    </location>
</feature>
<dbReference type="InterPro" id="IPR044244">
    <property type="entry name" value="TTC27/Emw1"/>
</dbReference>
<evidence type="ECO:0008006" key="6">
    <source>
        <dbReference type="Google" id="ProtNLM"/>
    </source>
</evidence>
<keyword evidence="2 3" id="KW-0802">TPR repeat</keyword>
<keyword evidence="1" id="KW-0677">Repeat</keyword>
<dbReference type="InterPro" id="IPR019734">
    <property type="entry name" value="TPR_rpt"/>
</dbReference>
<dbReference type="SMART" id="SM00028">
    <property type="entry name" value="TPR"/>
    <property type="match status" value="5"/>
</dbReference>
<sequence>MLLEMALGQYSYGFVEHGQKLLNEAGTVLGLQVQLSGALGRRTVYQENAKAQLVVRSSRVRAQQPPIQDPLVTSFGFEPILQPQAAAAASGVPVSPGGGGGTEAEKVHSKQPTHGMVDESDVFMAPKLVAEDGQVLEPRYSATEQALLLAWATHVKKGSAQDELQLWEMAPYLEAVLSQPRSHMMLQATARLLKARHERTRNRTRERALLHMEQLLEALAAHPASSTRPQPESDSRGADGGASKGSQGEGQQASSSGSRNLTNTHLPYAYDCWFPLRVHLRKELAEHYMSMGFVGAALGIYEELQLWDALVVCYRLLDKRGAAEDLLKRRLKVTPDDPVIWCNLGDLYTDDSYYEEAWKRSGCRHARSKRSLGRSALRRKDYAVAAAHFEEALAVNPLNPDAWFSQGYAYLKLGEQRKALRALTNVTQQVPEHAEAWNNVAALWLELGEPKRAYSALGECLRYKRDSWQIWENYAQVAQQAGFHLQATRALAQVMQLSAGTRLHLPVLHQLVQAVEDTQRGSSNADHNNQRATNSDEAPGGTADTEEGDGDNTDDLAGFVLDIPASLGQLPWAMGSSSGRNGEEEGEAHAALPYQTRSAYQAGVEAAQQRAEEQMRTAVGKVLKDAVNLPCCNPEVWGLLGRYYSLTGQLEGAKEALLKQVRALSGSAAFKSDEARFVEVADASLALAQAYLQLYRGSSSSSSAAPPQGTSSSIQNANLNGSNYSAPAQQESAALAPPASSPAVPCAAAAAAAAAATTPLVVQPGSIRELAAARMHLRGLLKQCEPVFGEHAKWQALSNACAEISAAEVDAKSSQQSR</sequence>
<feature type="region of interest" description="Disordered" evidence="4">
    <location>
        <begin position="701"/>
        <end position="722"/>
    </location>
</feature>
<feature type="repeat" description="TPR" evidence="3">
    <location>
        <begin position="366"/>
        <end position="399"/>
    </location>
</feature>
<feature type="compositionally biased region" description="Low complexity" evidence="4">
    <location>
        <begin position="701"/>
        <end position="713"/>
    </location>
</feature>
<feature type="compositionally biased region" description="Low complexity" evidence="4">
    <location>
        <begin position="244"/>
        <end position="258"/>
    </location>
</feature>
<protein>
    <recommendedName>
        <fullName evidence="6">TPR-like protein</fullName>
    </recommendedName>
</protein>
<dbReference type="Gene3D" id="1.25.40.10">
    <property type="entry name" value="Tetratricopeptide repeat domain"/>
    <property type="match status" value="2"/>
</dbReference>
<organism evidence="5">
    <name type="scientific">Dunaliella tertiolecta</name>
    <name type="common">Green alga</name>
    <dbReference type="NCBI Taxonomy" id="3047"/>
    <lineage>
        <taxon>Eukaryota</taxon>
        <taxon>Viridiplantae</taxon>
        <taxon>Chlorophyta</taxon>
        <taxon>core chlorophytes</taxon>
        <taxon>Chlorophyceae</taxon>
        <taxon>CS clade</taxon>
        <taxon>Chlamydomonadales</taxon>
        <taxon>Dunaliellaceae</taxon>
        <taxon>Dunaliella</taxon>
    </lineage>
</organism>
<dbReference type="Pfam" id="PF13181">
    <property type="entry name" value="TPR_8"/>
    <property type="match status" value="1"/>
</dbReference>
<feature type="compositionally biased region" description="Polar residues" evidence="4">
    <location>
        <begin position="520"/>
        <end position="536"/>
    </location>
</feature>
<evidence type="ECO:0000256" key="3">
    <source>
        <dbReference type="PROSITE-ProRule" id="PRU00339"/>
    </source>
</evidence>
<accession>A0A7S3QZ63</accession>
<evidence type="ECO:0000256" key="4">
    <source>
        <dbReference type="SAM" id="MobiDB-lite"/>
    </source>
</evidence>
<dbReference type="PANTHER" id="PTHR16193:SF0">
    <property type="entry name" value="TETRATRICOPEPTIDE REPEAT PROTEIN 27"/>
    <property type="match status" value="1"/>
</dbReference>
<evidence type="ECO:0000256" key="1">
    <source>
        <dbReference type="ARBA" id="ARBA00022737"/>
    </source>
</evidence>
<dbReference type="PROSITE" id="PS50005">
    <property type="entry name" value="TPR"/>
    <property type="match status" value="2"/>
</dbReference>
<evidence type="ECO:0000256" key="2">
    <source>
        <dbReference type="ARBA" id="ARBA00022803"/>
    </source>
</evidence>
<reference evidence="5" key="1">
    <citation type="submission" date="2021-01" db="EMBL/GenBank/DDBJ databases">
        <authorList>
            <person name="Corre E."/>
            <person name="Pelletier E."/>
            <person name="Niang G."/>
            <person name="Scheremetjew M."/>
            <person name="Finn R."/>
            <person name="Kale V."/>
            <person name="Holt S."/>
            <person name="Cochrane G."/>
            <person name="Meng A."/>
            <person name="Brown T."/>
            <person name="Cohen L."/>
        </authorList>
    </citation>
    <scope>NUCLEOTIDE SEQUENCE</scope>
    <source>
        <strain evidence="5">CCMP1320</strain>
    </source>
</reference>
<gene>
    <name evidence="5" type="ORF">DTER00134_LOCUS12736</name>
</gene>
<feature type="compositionally biased region" description="Acidic residues" evidence="4">
    <location>
        <begin position="544"/>
        <end position="554"/>
    </location>
</feature>